<evidence type="ECO:0000313" key="2">
    <source>
        <dbReference type="Proteomes" id="UP001485226"/>
    </source>
</evidence>
<gene>
    <name evidence="1" type="ORF">AAEO57_17940</name>
</gene>
<dbReference type="EMBL" id="JBBYHS010000021">
    <property type="protein sequence ID" value="MEL1255679.1"/>
    <property type="molecule type" value="Genomic_DNA"/>
</dbReference>
<name>A0ABU9IT99_9FLAO</name>
<comment type="caution">
    <text evidence="1">The sequence shown here is derived from an EMBL/GenBank/DDBJ whole genome shotgun (WGS) entry which is preliminary data.</text>
</comment>
<evidence type="ECO:0000313" key="1">
    <source>
        <dbReference type="EMBL" id="MEL1255679.1"/>
    </source>
</evidence>
<protein>
    <submittedName>
        <fullName evidence="1">DUF4270 domain-containing protein</fullName>
    </submittedName>
</protein>
<dbReference type="RefSeq" id="WP_341694414.1">
    <property type="nucleotide sequence ID" value="NZ_JBBYHS010000021.1"/>
</dbReference>
<reference evidence="1 2" key="1">
    <citation type="submission" date="2024-04" db="EMBL/GenBank/DDBJ databases">
        <title>Flavobacterium sp. DGU38 16S ribosomal RNA gene Genome sequencing and assembly.</title>
        <authorList>
            <person name="Park S."/>
        </authorList>
    </citation>
    <scope>NUCLEOTIDE SEQUENCE [LARGE SCALE GENOMIC DNA]</scope>
    <source>
        <strain evidence="1 2">DGU38</strain>
    </source>
</reference>
<sequence length="572" mass="63635">MHNTSFLKKILLIVTIAFFYSCDKEFNAIGDDLIGENHFDLEAENYSVTTYNQKVTPTASNNLAVNALGIYENPVFGTSSADFNTQVALDSYAPSLGVEAVIDSVTLNIPYFIDQTKTTVNTDGSSNYVLDSIYGPENGKINLSVYESGIFLNNYNANNYNISQFYNTDKSDDFLTQAQILGTRLNNSTNPAENNEFFFSSKEIKEITPKTETTAEVIKRIKPEMRLHLNKDFFKTKIFDATASKLASDDVFKNYFKGLYFKVEKSGNEAGRMAMINFRGGKITIFYKSKATKDATTIDSKTLVINLGTSSAPVNTVSLLKETNPNPNYINATQNDETPDEKLYLKGSQGSMAVIELFDKTDLGRYNENGVWEATPNSVSDELDGIRNNVKFKNWMANEANLVFTIDSQKMASITGTDPKTVTPEPGRIYLYDLDNNTVLTDYTADLTTAINGDPKRIKTVFSGIINIDQTSKRGATYKIRITNHIRNLIKNTDVKNVKLGVVVTEDINTVTSSKLDQTKIEAGSKIMISQLPIASVMNPLGTVLYGSNIPESDVDNYAKRVKLQIYYTKPN</sequence>
<dbReference type="Pfam" id="PF14092">
    <property type="entry name" value="DUF4270"/>
    <property type="match status" value="1"/>
</dbReference>
<dbReference type="InterPro" id="IPR025366">
    <property type="entry name" value="DUF4270"/>
</dbReference>
<proteinExistence type="predicted"/>
<accession>A0ABU9IT99</accession>
<keyword evidence="2" id="KW-1185">Reference proteome</keyword>
<organism evidence="1 2">
    <name type="scientific">Flavobacterium calami</name>
    <dbReference type="NCBI Taxonomy" id="3139144"/>
    <lineage>
        <taxon>Bacteria</taxon>
        <taxon>Pseudomonadati</taxon>
        <taxon>Bacteroidota</taxon>
        <taxon>Flavobacteriia</taxon>
        <taxon>Flavobacteriales</taxon>
        <taxon>Flavobacteriaceae</taxon>
        <taxon>Flavobacterium</taxon>
    </lineage>
</organism>
<dbReference type="Proteomes" id="UP001485226">
    <property type="component" value="Unassembled WGS sequence"/>
</dbReference>